<keyword evidence="4" id="KW-0813">Transport</keyword>
<feature type="domain" description="ShKT" evidence="5">
    <location>
        <begin position="47"/>
        <end position="81"/>
    </location>
</feature>
<dbReference type="OrthoDB" id="410315at2759"/>
<feature type="transmembrane region" description="Helical" evidence="4">
    <location>
        <begin position="338"/>
        <end position="356"/>
    </location>
</feature>
<dbReference type="InterPro" id="IPR006201">
    <property type="entry name" value="Neur_channel"/>
</dbReference>
<evidence type="ECO:0000256" key="2">
    <source>
        <dbReference type="ARBA" id="ARBA00023136"/>
    </source>
</evidence>
<dbReference type="FunFam" id="2.70.170.10:FF:000028">
    <property type="entry name" value="AcetylCholine Receptor"/>
    <property type="match status" value="1"/>
</dbReference>
<evidence type="ECO:0000256" key="1">
    <source>
        <dbReference type="ARBA" id="ARBA00004141"/>
    </source>
</evidence>
<organism evidence="6 7">
    <name type="scientific">Hypsibius exemplaris</name>
    <name type="common">Freshwater tardigrade</name>
    <dbReference type="NCBI Taxonomy" id="2072580"/>
    <lineage>
        <taxon>Eukaryota</taxon>
        <taxon>Metazoa</taxon>
        <taxon>Ecdysozoa</taxon>
        <taxon>Tardigrada</taxon>
        <taxon>Eutardigrada</taxon>
        <taxon>Parachela</taxon>
        <taxon>Hypsibioidea</taxon>
        <taxon>Hypsibiidae</taxon>
        <taxon>Hypsibius</taxon>
    </lineage>
</organism>
<name>A0A1W0X0E4_HYPEX</name>
<dbReference type="Pfam" id="PF02931">
    <property type="entry name" value="Neur_chan_LBD"/>
    <property type="match status" value="1"/>
</dbReference>
<dbReference type="CDD" id="cd18989">
    <property type="entry name" value="LGIC_ECD_cation"/>
    <property type="match status" value="1"/>
</dbReference>
<dbReference type="InterPro" id="IPR003582">
    <property type="entry name" value="ShKT_dom"/>
</dbReference>
<keyword evidence="4" id="KW-0407">Ion channel</keyword>
<comment type="subcellular location">
    <subcellularLocation>
        <location evidence="1">Membrane</location>
        <topology evidence="1">Multi-pass membrane protein</topology>
    </subcellularLocation>
</comment>
<dbReference type="Proteomes" id="UP000192578">
    <property type="component" value="Unassembled WGS sequence"/>
</dbReference>
<reference evidence="7" key="1">
    <citation type="submission" date="2017-01" db="EMBL/GenBank/DDBJ databases">
        <title>Comparative genomics of anhydrobiosis in the tardigrade Hypsibius dujardini.</title>
        <authorList>
            <person name="Yoshida Y."/>
            <person name="Koutsovoulos G."/>
            <person name="Laetsch D."/>
            <person name="Stevens L."/>
            <person name="Kumar S."/>
            <person name="Horikawa D."/>
            <person name="Ishino K."/>
            <person name="Komine S."/>
            <person name="Tomita M."/>
            <person name="Blaxter M."/>
            <person name="Arakawa K."/>
        </authorList>
    </citation>
    <scope>NUCLEOTIDE SEQUENCE [LARGE SCALE GENOMIC DNA]</scope>
    <source>
        <strain evidence="7">Z151</strain>
    </source>
</reference>
<keyword evidence="4" id="KW-1133">Transmembrane helix</keyword>
<dbReference type="EMBL" id="MTYJ01000026">
    <property type="protein sequence ID" value="OQV20947.1"/>
    <property type="molecule type" value="Genomic_DNA"/>
</dbReference>
<comment type="similarity">
    <text evidence="4">Belongs to the ligand-gated ion channel (TC 1.A.9) family.</text>
</comment>
<dbReference type="PROSITE" id="PS51670">
    <property type="entry name" value="SHKT"/>
    <property type="match status" value="1"/>
</dbReference>
<dbReference type="SMART" id="SM00254">
    <property type="entry name" value="ShKT"/>
    <property type="match status" value="1"/>
</dbReference>
<feature type="transmembrane region" description="Helical" evidence="4">
    <location>
        <begin position="517"/>
        <end position="539"/>
    </location>
</feature>
<dbReference type="InterPro" id="IPR006202">
    <property type="entry name" value="Neur_chan_lig-bd"/>
</dbReference>
<evidence type="ECO:0000313" key="6">
    <source>
        <dbReference type="EMBL" id="OQV20947.1"/>
    </source>
</evidence>
<keyword evidence="2 4" id="KW-0472">Membrane</keyword>
<feature type="disulfide bond" evidence="3">
    <location>
        <begin position="47"/>
        <end position="81"/>
    </location>
</feature>
<dbReference type="GO" id="GO:0004888">
    <property type="term" value="F:transmembrane signaling receptor activity"/>
    <property type="evidence" value="ECO:0007669"/>
    <property type="project" value="InterPro"/>
</dbReference>
<keyword evidence="7" id="KW-1185">Reference proteome</keyword>
<comment type="caution">
    <text evidence="3">Lacks conserved residue(s) required for the propagation of feature annotation.</text>
</comment>
<dbReference type="GO" id="GO:0005230">
    <property type="term" value="F:extracellular ligand-gated monoatomic ion channel activity"/>
    <property type="evidence" value="ECO:0007669"/>
    <property type="project" value="InterPro"/>
</dbReference>
<dbReference type="SUPFAM" id="SSF63712">
    <property type="entry name" value="Nicotinic receptor ligand binding domain-like"/>
    <property type="match status" value="1"/>
</dbReference>
<dbReference type="PRINTS" id="PR00252">
    <property type="entry name" value="NRIONCHANNEL"/>
</dbReference>
<comment type="caution">
    <text evidence="6">The sequence shown here is derived from an EMBL/GenBank/DDBJ whole genome shotgun (WGS) entry which is preliminary data.</text>
</comment>
<dbReference type="Pfam" id="PF01549">
    <property type="entry name" value="ShK"/>
    <property type="match status" value="1"/>
</dbReference>
<evidence type="ECO:0000256" key="3">
    <source>
        <dbReference type="PROSITE-ProRule" id="PRU01005"/>
    </source>
</evidence>
<gene>
    <name evidence="6" type="ORF">BV898_05022</name>
</gene>
<keyword evidence="6" id="KW-0675">Receptor</keyword>
<dbReference type="Gene3D" id="1.10.10.1940">
    <property type="match status" value="1"/>
</dbReference>
<dbReference type="PANTHER" id="PTHR18945">
    <property type="entry name" value="NEUROTRANSMITTER GATED ION CHANNEL"/>
    <property type="match status" value="1"/>
</dbReference>
<feature type="transmembrane region" description="Helical" evidence="4">
    <location>
        <begin position="308"/>
        <end position="331"/>
    </location>
</feature>
<sequence>MFQLKNTEKVVAFVGLDLVAAQYLPIRAPSLTSNFGSPRGVPSEPQCVDNHRRCKAWAKDGGCVINWGFMATQCRKVCGLCDSQGQTALYNAEKKLRTRIMADYDVSTRPLKNDSDTIDVALSFSLLHLMNVDEEKQTVMVQGYLKIKWYDSRLEWPPSDHQEITRLSLASSVIWHPALTVVNTGDAGNSFLLRGNPTPIMVSNNGIAVWTPRVEATSLCNFDVRYFPADRHHCSITFGPWMQDGNLINMTLWEIDDDGDIDNPYLLPNQKWKVTTKLRADDDYHSPCCSEQWPVVHIDLDIQRYAPMISAAIITPVVYVMVTLLLCFVLPIRSAIRFLFSGGDCVILIFLLLHLSGVMPEAASSTPVIIQITVALLLESLLVMLCCGFLYHLSSPRCQVHLTLSSPGLLKTLSKLTPTIKKRPSSTDATYIRFHETQPDLVDMFFGNDQSTLLSNHADDEAKGKPVFVPTGNGTTNVTATNGNGLANETNVIDNVDGGRSVKPVSHASMNRQLAILINRIALLAFIFMFVIQLLVVFFV</sequence>
<protein>
    <submittedName>
        <fullName evidence="6">Neuronal acetylcholine receptor subunit alpha-5</fullName>
    </submittedName>
</protein>
<dbReference type="PROSITE" id="PS00236">
    <property type="entry name" value="NEUROTR_ION_CHANNEL"/>
    <property type="match status" value="1"/>
</dbReference>
<evidence type="ECO:0000313" key="7">
    <source>
        <dbReference type="Proteomes" id="UP000192578"/>
    </source>
</evidence>
<dbReference type="InterPro" id="IPR036734">
    <property type="entry name" value="Neur_chan_lig-bd_sf"/>
</dbReference>
<proteinExistence type="inferred from homology"/>
<keyword evidence="4" id="KW-0406">Ion transport</keyword>
<dbReference type="GO" id="GO:0016020">
    <property type="term" value="C:membrane"/>
    <property type="evidence" value="ECO:0007669"/>
    <property type="project" value="UniProtKB-SubCell"/>
</dbReference>
<evidence type="ECO:0000256" key="4">
    <source>
        <dbReference type="RuleBase" id="RU000687"/>
    </source>
</evidence>
<dbReference type="AlphaFoldDB" id="A0A1W0X0E4"/>
<dbReference type="Gene3D" id="2.70.170.10">
    <property type="entry name" value="Neurotransmitter-gated ion-channel ligand-binding domain"/>
    <property type="match status" value="1"/>
</dbReference>
<evidence type="ECO:0000259" key="5">
    <source>
        <dbReference type="PROSITE" id="PS51670"/>
    </source>
</evidence>
<keyword evidence="4" id="KW-0812">Transmembrane</keyword>
<feature type="transmembrane region" description="Helical" evidence="4">
    <location>
        <begin position="368"/>
        <end position="391"/>
    </location>
</feature>
<accession>A0A1W0X0E4</accession>
<keyword evidence="3" id="KW-1015">Disulfide bond</keyword>
<dbReference type="InterPro" id="IPR018000">
    <property type="entry name" value="Neurotransmitter_ion_chnl_CS"/>
</dbReference>